<keyword evidence="2" id="KW-1185">Reference proteome</keyword>
<reference evidence="1" key="2">
    <citation type="submission" date="2014-06" db="EMBL/GenBank/DDBJ databases">
        <title>Draft genome sequence of Eubacterium siraeum (DSM 15702).</title>
        <authorList>
            <person name="Sudarsanam P."/>
            <person name="Ley R."/>
            <person name="Guruge J."/>
            <person name="Turnbaugh P.J."/>
            <person name="Mahowald M."/>
            <person name="Liep D."/>
            <person name="Gordon J."/>
        </authorList>
    </citation>
    <scope>NUCLEOTIDE SEQUENCE</scope>
    <source>
        <strain evidence="1">DSM 15702</strain>
    </source>
</reference>
<sequence length="43" mass="5181">MRKLGEIRDFRSENKNSKMRIYFEKFGKSAEMRILLDILSILC</sequence>
<evidence type="ECO:0000313" key="1">
    <source>
        <dbReference type="EMBL" id="EDS01792.1"/>
    </source>
</evidence>
<dbReference type="Proteomes" id="UP000005326">
    <property type="component" value="Unassembled WGS sequence"/>
</dbReference>
<dbReference type="EMBL" id="ABCA03000031">
    <property type="protein sequence ID" value="EDS01792.1"/>
    <property type="molecule type" value="Genomic_DNA"/>
</dbReference>
<name>B0MKH7_9FIRM</name>
<comment type="caution">
    <text evidence="1">The sequence shown here is derived from an EMBL/GenBank/DDBJ whole genome shotgun (WGS) entry which is preliminary data.</text>
</comment>
<evidence type="ECO:0000313" key="2">
    <source>
        <dbReference type="Proteomes" id="UP000005326"/>
    </source>
</evidence>
<reference evidence="1" key="1">
    <citation type="submission" date="2007-10" db="EMBL/GenBank/DDBJ databases">
        <authorList>
            <person name="Fulton L."/>
            <person name="Clifton S."/>
            <person name="Fulton B."/>
            <person name="Xu J."/>
            <person name="Minx P."/>
            <person name="Pepin K.H."/>
            <person name="Johnson M."/>
            <person name="Thiruvilangam P."/>
            <person name="Bhonagiri V."/>
            <person name="Nash W.E."/>
            <person name="Mardis E.R."/>
            <person name="Wilson R.K."/>
        </authorList>
    </citation>
    <scope>NUCLEOTIDE SEQUENCE [LARGE SCALE GENOMIC DNA]</scope>
    <source>
        <strain evidence="1">DSM 15702</strain>
    </source>
</reference>
<organism evidence="1 2">
    <name type="scientific">[Eubacterium] siraeum DSM 15702</name>
    <dbReference type="NCBI Taxonomy" id="428128"/>
    <lineage>
        <taxon>Bacteria</taxon>
        <taxon>Bacillati</taxon>
        <taxon>Bacillota</taxon>
        <taxon>Clostridia</taxon>
        <taxon>Eubacteriales</taxon>
        <taxon>Oscillospiraceae</taxon>
        <taxon>Oscillospiraceae incertae sedis</taxon>
    </lineage>
</organism>
<accession>B0MKH7</accession>
<protein>
    <submittedName>
        <fullName evidence="1">Uncharacterized protein</fullName>
    </submittedName>
</protein>
<proteinExistence type="predicted"/>
<dbReference type="AlphaFoldDB" id="B0MKH7"/>
<gene>
    <name evidence="1" type="ORF">EUBSIR_00333</name>
</gene>